<dbReference type="PANTHER" id="PTHR20930:SF0">
    <property type="entry name" value="PROTEIN ILRUN"/>
    <property type="match status" value="1"/>
</dbReference>
<dbReference type="GO" id="GO:0016236">
    <property type="term" value="P:macroautophagy"/>
    <property type="evidence" value="ECO:0007669"/>
    <property type="project" value="TreeGrafter"/>
</dbReference>
<name>A0A0N4Z067_PARTI</name>
<dbReference type="AlphaFoldDB" id="A0A0N4Z067"/>
<organism evidence="2 3">
    <name type="scientific">Parastrongyloides trichosuri</name>
    <name type="common">Possum-specific nematode worm</name>
    <dbReference type="NCBI Taxonomy" id="131310"/>
    <lineage>
        <taxon>Eukaryota</taxon>
        <taxon>Metazoa</taxon>
        <taxon>Ecdysozoa</taxon>
        <taxon>Nematoda</taxon>
        <taxon>Chromadorea</taxon>
        <taxon>Rhabditida</taxon>
        <taxon>Tylenchina</taxon>
        <taxon>Panagrolaimomorpha</taxon>
        <taxon>Strongyloidoidea</taxon>
        <taxon>Strongyloididae</taxon>
        <taxon>Parastrongyloides</taxon>
    </lineage>
</organism>
<sequence>MPYELSDITLDQEQTEKINLFLSICNVASPSCREYALLYLNYNHWNMEEAIKLFLHIQENGVGNRKNFLFNNVDGYYYPALPEMTVLQETTIGLGEGVSPGAKVSKTFEIGNTGIIPWPLNCTLRYVEGDNYAENAIISIKPLRPAEKESVSIAFVVPNAPGTVIISRWRLFDSNTGMPFGDSIWCIIGIETNGIMDLTQMIADLELKRKGQ</sequence>
<dbReference type="WBParaSite" id="PTRK_0000010000.1">
    <property type="protein sequence ID" value="PTRK_0000010000.1"/>
    <property type="gene ID" value="PTRK_0000010000"/>
</dbReference>
<evidence type="ECO:0000313" key="3">
    <source>
        <dbReference type="WBParaSite" id="PTRK_0000010000.1"/>
    </source>
</evidence>
<dbReference type="Gene3D" id="2.60.40.10">
    <property type="entry name" value="Immunoglobulins"/>
    <property type="match status" value="1"/>
</dbReference>
<proteinExistence type="predicted"/>
<dbReference type="STRING" id="131310.A0A0N4Z067"/>
<evidence type="ECO:0000259" key="1">
    <source>
        <dbReference type="Pfam" id="PF16158"/>
    </source>
</evidence>
<protein>
    <submittedName>
        <fullName evidence="3">N_BRCA1_IG domain-containing protein</fullName>
    </submittedName>
</protein>
<reference evidence="3" key="1">
    <citation type="submission" date="2017-02" db="UniProtKB">
        <authorList>
            <consortium name="WormBaseParasite"/>
        </authorList>
    </citation>
    <scope>IDENTIFICATION</scope>
</reference>
<dbReference type="Proteomes" id="UP000038045">
    <property type="component" value="Unplaced"/>
</dbReference>
<keyword evidence="2" id="KW-1185">Reference proteome</keyword>
<dbReference type="PANTHER" id="PTHR20930">
    <property type="entry name" value="OVARIAN CARCINOMA ANTIGEN CA125-RELATED"/>
    <property type="match status" value="1"/>
</dbReference>
<evidence type="ECO:0000313" key="2">
    <source>
        <dbReference type="Proteomes" id="UP000038045"/>
    </source>
</evidence>
<dbReference type="InterPro" id="IPR013783">
    <property type="entry name" value="Ig-like_fold"/>
</dbReference>
<feature type="domain" description="Nbr1 FW" evidence="1">
    <location>
        <begin position="91"/>
        <end position="188"/>
    </location>
</feature>
<dbReference type="Pfam" id="PF14555">
    <property type="entry name" value="UBA_4"/>
    <property type="match status" value="1"/>
</dbReference>
<dbReference type="Pfam" id="PF16158">
    <property type="entry name" value="N_BRCA1_IG"/>
    <property type="match status" value="1"/>
</dbReference>
<dbReference type="GO" id="GO:0043130">
    <property type="term" value="F:ubiquitin binding"/>
    <property type="evidence" value="ECO:0007669"/>
    <property type="project" value="TreeGrafter"/>
</dbReference>
<accession>A0A0N4Z067</accession>
<dbReference type="GO" id="GO:0000407">
    <property type="term" value="C:phagophore assembly site"/>
    <property type="evidence" value="ECO:0007669"/>
    <property type="project" value="TreeGrafter"/>
</dbReference>
<dbReference type="CDD" id="cd14947">
    <property type="entry name" value="NBR1_like"/>
    <property type="match status" value="1"/>
</dbReference>
<dbReference type="InterPro" id="IPR032350">
    <property type="entry name" value="Nbr1_FW"/>
</dbReference>